<organism evidence="2 3">
    <name type="scientific">Eiseniibacteriota bacterium</name>
    <dbReference type="NCBI Taxonomy" id="2212470"/>
    <lineage>
        <taxon>Bacteria</taxon>
        <taxon>Candidatus Eiseniibacteriota</taxon>
    </lineage>
</organism>
<name>A0A9D6L559_UNCEI</name>
<evidence type="ECO:0000313" key="3">
    <source>
        <dbReference type="Proteomes" id="UP000807850"/>
    </source>
</evidence>
<feature type="coiled-coil region" evidence="1">
    <location>
        <begin position="104"/>
        <end position="166"/>
    </location>
</feature>
<dbReference type="Proteomes" id="UP000807850">
    <property type="component" value="Unassembled WGS sequence"/>
</dbReference>
<dbReference type="AlphaFoldDB" id="A0A9D6L559"/>
<accession>A0A9D6L559</accession>
<evidence type="ECO:0000256" key="1">
    <source>
        <dbReference type="SAM" id="Coils"/>
    </source>
</evidence>
<reference evidence="2" key="1">
    <citation type="submission" date="2020-07" db="EMBL/GenBank/DDBJ databases">
        <title>Huge and variable diversity of episymbiotic CPR bacteria and DPANN archaea in groundwater ecosystems.</title>
        <authorList>
            <person name="He C.Y."/>
            <person name="Keren R."/>
            <person name="Whittaker M."/>
            <person name="Farag I.F."/>
            <person name="Doudna J."/>
            <person name="Cate J.H.D."/>
            <person name="Banfield J.F."/>
        </authorList>
    </citation>
    <scope>NUCLEOTIDE SEQUENCE</scope>
    <source>
        <strain evidence="2">NC_groundwater_928_Pr1_S-0.2um_72_17</strain>
    </source>
</reference>
<protein>
    <submittedName>
        <fullName evidence="2">Uncharacterized protein</fullName>
    </submittedName>
</protein>
<dbReference type="EMBL" id="JACQAY010000064">
    <property type="protein sequence ID" value="MBI3539068.1"/>
    <property type="molecule type" value="Genomic_DNA"/>
</dbReference>
<keyword evidence="1" id="KW-0175">Coiled coil</keyword>
<sequence length="286" mass="30790">MRRPLLAALVVVIVVLAAATAVLVQKNQKASASFAESETRYGHAIDAIAEIQDSLNAIVVGDSSVTALSRRLDSEQHLTQSQSQAAMERISIINASIQRTKTLIAALEERLQKTGLRVASLTRMVNGLKKNVAAKEAMIAGLSGRVDSLQTTVAGLQTDVQAKQEQIVAKDQTIEDRRRELATVYYVVGTKKALETSGVVVAKGGLLGIGKTMALTGTYKDSLFTPMDTDQMQTVETPAAKVDQVQVLSAQASSSYELTMTGDKVQLRILDPVEFRKVRHLVIVTG</sequence>
<gene>
    <name evidence="2" type="ORF">HY076_02195</name>
</gene>
<proteinExistence type="predicted"/>
<evidence type="ECO:0000313" key="2">
    <source>
        <dbReference type="EMBL" id="MBI3539068.1"/>
    </source>
</evidence>
<dbReference type="Gene3D" id="1.20.5.340">
    <property type="match status" value="1"/>
</dbReference>
<comment type="caution">
    <text evidence="2">The sequence shown here is derived from an EMBL/GenBank/DDBJ whole genome shotgun (WGS) entry which is preliminary data.</text>
</comment>